<organism evidence="1 2">
    <name type="scientific">[Clostridium] citroniae WAL-17108</name>
    <dbReference type="NCBI Taxonomy" id="742733"/>
    <lineage>
        <taxon>Bacteria</taxon>
        <taxon>Bacillati</taxon>
        <taxon>Bacillota</taxon>
        <taxon>Clostridia</taxon>
        <taxon>Lachnospirales</taxon>
        <taxon>Lachnospiraceae</taxon>
        <taxon>Enterocloster</taxon>
    </lineage>
</organism>
<evidence type="ECO:0000313" key="1">
    <source>
        <dbReference type="EMBL" id="EHE95442.1"/>
    </source>
</evidence>
<comment type="caution">
    <text evidence="1">The sequence shown here is derived from an EMBL/GenBank/DDBJ whole genome shotgun (WGS) entry which is preliminary data.</text>
</comment>
<protein>
    <submittedName>
        <fullName evidence="1">Uncharacterized protein</fullName>
    </submittedName>
</protein>
<name>G5HT67_9FIRM</name>
<gene>
    <name evidence="1" type="ORF">HMPREF9469_05779</name>
</gene>
<dbReference type="Proteomes" id="UP000003763">
    <property type="component" value="Unassembled WGS sequence"/>
</dbReference>
<dbReference type="AlphaFoldDB" id="G5HT67"/>
<reference evidence="1 2" key="1">
    <citation type="submission" date="2011-08" db="EMBL/GenBank/DDBJ databases">
        <title>The Genome Sequence of Clostridium citroniae WAL-17108.</title>
        <authorList>
            <consortium name="The Broad Institute Genome Sequencing Platform"/>
            <person name="Earl A."/>
            <person name="Ward D."/>
            <person name="Feldgarden M."/>
            <person name="Gevers D."/>
            <person name="Finegold S.M."/>
            <person name="Summanen P.H."/>
            <person name="Molitoris D.R."/>
            <person name="Vaisanen M.L."/>
            <person name="Daigneault M."/>
            <person name="Allen-Vercoe E."/>
            <person name="Young S.K."/>
            <person name="Zeng Q."/>
            <person name="Gargeya S."/>
            <person name="Fitzgerald M."/>
            <person name="Haas B."/>
            <person name="Abouelleil A."/>
            <person name="Alvarado L."/>
            <person name="Arachchi H.M."/>
            <person name="Berlin A."/>
            <person name="Brown A."/>
            <person name="Chapman S.B."/>
            <person name="Chen Z."/>
            <person name="Dunbar C."/>
            <person name="Freedman E."/>
            <person name="Gearin G."/>
            <person name="Gellesch M."/>
            <person name="Goldberg J."/>
            <person name="Griggs A."/>
            <person name="Gujja S."/>
            <person name="Heiman D."/>
            <person name="Howarth C."/>
            <person name="Larson L."/>
            <person name="Lui A."/>
            <person name="MacDonald P.J.P."/>
            <person name="Montmayeur A."/>
            <person name="Murphy C."/>
            <person name="Neiman D."/>
            <person name="Pearson M."/>
            <person name="Priest M."/>
            <person name="Roberts A."/>
            <person name="Saif S."/>
            <person name="Shea T."/>
            <person name="Shenoy N."/>
            <person name="Sisk P."/>
            <person name="Stolte C."/>
            <person name="Sykes S."/>
            <person name="Wortman J."/>
            <person name="Nusbaum C."/>
            <person name="Birren B."/>
        </authorList>
    </citation>
    <scope>NUCLEOTIDE SEQUENCE [LARGE SCALE GENOMIC DNA]</scope>
    <source>
        <strain evidence="1 2">WAL-17108</strain>
    </source>
</reference>
<sequence length="57" mass="6496">MKIVFKDLTATGGDIIASLWLLLYYGINTRPVFQLNIVDLGDLVKKPFISRMINHMT</sequence>
<dbReference type="EMBL" id="ADLJ01000053">
    <property type="protein sequence ID" value="EHE95442.1"/>
    <property type="molecule type" value="Genomic_DNA"/>
</dbReference>
<evidence type="ECO:0000313" key="2">
    <source>
        <dbReference type="Proteomes" id="UP000003763"/>
    </source>
</evidence>
<proteinExistence type="predicted"/>
<dbReference type="PATRIC" id="fig|742733.3.peg.5938"/>
<accession>G5HT67</accession>
<dbReference type="HOGENOM" id="CLU_2988536_0_0_9"/>